<reference evidence="2" key="1">
    <citation type="submission" date="2022-03" db="EMBL/GenBank/DDBJ databases">
        <authorList>
            <person name="Alioto T."/>
            <person name="Alioto T."/>
            <person name="Gomez Garrido J."/>
        </authorList>
    </citation>
    <scope>NUCLEOTIDE SEQUENCE</scope>
</reference>
<evidence type="ECO:0000256" key="1">
    <source>
        <dbReference type="SAM" id="MobiDB-lite"/>
    </source>
</evidence>
<dbReference type="InterPro" id="IPR004244">
    <property type="entry name" value="Transposase_22"/>
</dbReference>
<dbReference type="Proteomes" id="UP001295444">
    <property type="component" value="Chromosome 12"/>
</dbReference>
<protein>
    <submittedName>
        <fullName evidence="2">Uncharacterized protein</fullName>
    </submittedName>
</protein>
<gene>
    <name evidence="2" type="ORF">PECUL_23A019921</name>
</gene>
<feature type="compositionally biased region" description="Basic residues" evidence="1">
    <location>
        <begin position="1"/>
        <end position="10"/>
    </location>
</feature>
<feature type="region of interest" description="Disordered" evidence="1">
    <location>
        <begin position="1"/>
        <end position="37"/>
    </location>
</feature>
<dbReference type="EMBL" id="OW240923">
    <property type="protein sequence ID" value="CAH2325538.1"/>
    <property type="molecule type" value="Genomic_DNA"/>
</dbReference>
<feature type="compositionally biased region" description="Basic and acidic residues" evidence="1">
    <location>
        <begin position="11"/>
        <end position="29"/>
    </location>
</feature>
<dbReference type="PANTHER" id="PTHR11505">
    <property type="entry name" value="L1 TRANSPOSABLE ELEMENT-RELATED"/>
    <property type="match status" value="1"/>
</dbReference>
<sequence>MAQQRWKKSTSKAEKLHLFGNKKQTEPGDLRAWSQDGGASTDGLDFAALAESDPDLDKLTKSHLQQPLDAMSQKLITSWQHSMDSLRKDVQELGKQTSHVESKMEDFTFAHNDLATHVKHIEQKLTTMEMKHTDLEDRARRNNLRIRGIPETVLPENLQVYVRGLLQAHAPDILAGMLLIVECTGCHDHSSYLTLPHGMC</sequence>
<name>A0AAD1TI96_PELCU</name>
<proteinExistence type="predicted"/>
<evidence type="ECO:0000313" key="2">
    <source>
        <dbReference type="EMBL" id="CAH2325538.1"/>
    </source>
</evidence>
<keyword evidence="3" id="KW-1185">Reference proteome</keyword>
<evidence type="ECO:0000313" key="3">
    <source>
        <dbReference type="Proteomes" id="UP001295444"/>
    </source>
</evidence>
<accession>A0AAD1TI96</accession>
<organism evidence="2 3">
    <name type="scientific">Pelobates cultripes</name>
    <name type="common">Western spadefoot toad</name>
    <dbReference type="NCBI Taxonomy" id="61616"/>
    <lineage>
        <taxon>Eukaryota</taxon>
        <taxon>Metazoa</taxon>
        <taxon>Chordata</taxon>
        <taxon>Craniata</taxon>
        <taxon>Vertebrata</taxon>
        <taxon>Euteleostomi</taxon>
        <taxon>Amphibia</taxon>
        <taxon>Batrachia</taxon>
        <taxon>Anura</taxon>
        <taxon>Pelobatoidea</taxon>
        <taxon>Pelobatidae</taxon>
        <taxon>Pelobates</taxon>
    </lineage>
</organism>
<dbReference type="AlphaFoldDB" id="A0AAD1TI96"/>